<organism evidence="3 4">
    <name type="scientific">Bosea eneae</name>
    <dbReference type="NCBI Taxonomy" id="151454"/>
    <lineage>
        <taxon>Bacteria</taxon>
        <taxon>Pseudomonadati</taxon>
        <taxon>Pseudomonadota</taxon>
        <taxon>Alphaproteobacteria</taxon>
        <taxon>Hyphomicrobiales</taxon>
        <taxon>Boseaceae</taxon>
        <taxon>Bosea</taxon>
    </lineage>
</organism>
<reference evidence="4" key="1">
    <citation type="journal article" date="2019" name="Int. J. Syst. Evol. Microbiol.">
        <title>The Global Catalogue of Microorganisms (GCM) 10K type strain sequencing project: providing services to taxonomists for standard genome sequencing and annotation.</title>
        <authorList>
            <consortium name="The Broad Institute Genomics Platform"/>
            <consortium name="The Broad Institute Genome Sequencing Center for Infectious Disease"/>
            <person name="Wu L."/>
            <person name="Ma J."/>
        </authorList>
    </citation>
    <scope>NUCLEOTIDE SEQUENCE [LARGE SCALE GENOMIC DNA]</scope>
    <source>
        <strain evidence="4">NCAIM B.01391</strain>
    </source>
</reference>
<evidence type="ECO:0000256" key="2">
    <source>
        <dbReference type="SAM" id="SignalP"/>
    </source>
</evidence>
<accession>A0ABW0IMY5</accession>
<protein>
    <submittedName>
        <fullName evidence="3">Uncharacterized protein</fullName>
    </submittedName>
</protein>
<proteinExistence type="predicted"/>
<keyword evidence="2" id="KW-0732">Signal</keyword>
<gene>
    <name evidence="3" type="ORF">ACFPOB_05300</name>
</gene>
<evidence type="ECO:0000256" key="1">
    <source>
        <dbReference type="SAM" id="MobiDB-lite"/>
    </source>
</evidence>
<feature type="chain" id="PRO_5045692466" evidence="2">
    <location>
        <begin position="24"/>
        <end position="108"/>
    </location>
</feature>
<sequence length="108" mass="12217">MIRTLALAALVGVAISSATGASAQYYDPYYRQAPRYDYDDDRPPPRYDYDRPRYRDGGQRYGNDRPYRQRYSNICVTSRGSCAAPPAPPISACRCYIEGFGMKRGVTQ</sequence>
<dbReference type="RefSeq" id="WP_377796478.1">
    <property type="nucleotide sequence ID" value="NZ_JBHSLW010000008.1"/>
</dbReference>
<name>A0ABW0IMY5_9HYPH</name>
<keyword evidence="4" id="KW-1185">Reference proteome</keyword>
<evidence type="ECO:0000313" key="4">
    <source>
        <dbReference type="Proteomes" id="UP001596053"/>
    </source>
</evidence>
<dbReference type="Proteomes" id="UP001596053">
    <property type="component" value="Unassembled WGS sequence"/>
</dbReference>
<feature type="region of interest" description="Disordered" evidence="1">
    <location>
        <begin position="34"/>
        <end position="65"/>
    </location>
</feature>
<comment type="caution">
    <text evidence="3">The sequence shown here is derived from an EMBL/GenBank/DDBJ whole genome shotgun (WGS) entry which is preliminary data.</text>
</comment>
<dbReference type="EMBL" id="JBHSLW010000008">
    <property type="protein sequence ID" value="MFC5418976.1"/>
    <property type="molecule type" value="Genomic_DNA"/>
</dbReference>
<evidence type="ECO:0000313" key="3">
    <source>
        <dbReference type="EMBL" id="MFC5418976.1"/>
    </source>
</evidence>
<feature type="signal peptide" evidence="2">
    <location>
        <begin position="1"/>
        <end position="23"/>
    </location>
</feature>